<comment type="caution">
    <text evidence="1">The sequence shown here is derived from an EMBL/GenBank/DDBJ whole genome shotgun (WGS) entry which is preliminary data.</text>
</comment>
<evidence type="ECO:0000313" key="2">
    <source>
        <dbReference type="Proteomes" id="UP001055013"/>
    </source>
</evidence>
<proteinExistence type="predicted"/>
<accession>A0ACB5QV09</accession>
<dbReference type="Proteomes" id="UP001055013">
    <property type="component" value="Unassembled WGS sequence"/>
</dbReference>
<keyword evidence="2" id="KW-1185">Reference proteome</keyword>
<name>A0ACB5QV09_9BURK</name>
<sequence length="264" mass="29890">MPQETMRSDIEKLREATLRNNIVWLKSFGCTVIVNGGFIRVSQSQMPDFTAWIITDSKPDTARALARSLSAATSADGLSIYVDDLVDIAELPGLGTARLLPDVSWIHTVTVRHHERQPSCPVAAREVGPEKLSLWADLYGEGFDRNSEQRKLDALRWARSVANPHLKHWLFVEDGRDIGVAQTCHAFGVTGVYSFTLRPQYTRSNLARFAMRAIADNILGNDRMATLYFERVSLADSCSRRRQFHSTRIIRSYIHYELNPSRPE</sequence>
<dbReference type="EMBL" id="BPUR01000009">
    <property type="protein sequence ID" value="GJH18465.1"/>
    <property type="molecule type" value="Genomic_DNA"/>
</dbReference>
<protein>
    <submittedName>
        <fullName evidence="1">Uncharacterized protein</fullName>
    </submittedName>
</protein>
<evidence type="ECO:0000313" key="1">
    <source>
        <dbReference type="EMBL" id="GJH18465.1"/>
    </source>
</evidence>
<reference evidence="1" key="1">
    <citation type="submission" date="2021-09" db="EMBL/GenBank/DDBJ databases">
        <title>Isolation and characterization of 3-chlorobenzoate degrading bacteria from soils in Shizuoka.</title>
        <authorList>
            <person name="Ifat A."/>
            <person name="Ogawa N."/>
            <person name="Kimbara K."/>
            <person name="Moriuchi R."/>
            <person name="Dohra H."/>
            <person name="Shintani M."/>
        </authorList>
    </citation>
    <scope>NUCLEOTIDE SEQUENCE</scope>
    <source>
        <strain evidence="1">19CS2-2</strain>
    </source>
</reference>
<gene>
    <name evidence="1" type="ORF">CBA19CS22_18005</name>
</gene>
<organism evidence="1 2">
    <name type="scientific">Caballeronia novacaledonica</name>
    <dbReference type="NCBI Taxonomy" id="1544861"/>
    <lineage>
        <taxon>Bacteria</taxon>
        <taxon>Pseudomonadati</taxon>
        <taxon>Pseudomonadota</taxon>
        <taxon>Betaproteobacteria</taxon>
        <taxon>Burkholderiales</taxon>
        <taxon>Burkholderiaceae</taxon>
        <taxon>Caballeronia</taxon>
    </lineage>
</organism>